<dbReference type="InterPro" id="IPR017871">
    <property type="entry name" value="ABC_transporter-like_CS"/>
</dbReference>
<protein>
    <submittedName>
        <fullName evidence="5">Phosphate ABC transporter ATP-binding protein</fullName>
    </submittedName>
</protein>
<evidence type="ECO:0000256" key="3">
    <source>
        <dbReference type="ARBA" id="ARBA00022840"/>
    </source>
</evidence>
<reference evidence="5" key="1">
    <citation type="submission" date="2017-04" db="EMBL/GenBank/DDBJ databases">
        <authorList>
            <person name="Afonso C.L."/>
            <person name="Miller P.J."/>
            <person name="Scott M.A."/>
            <person name="Spackman E."/>
            <person name="Goraichik I."/>
            <person name="Dimitrov K.M."/>
            <person name="Suarez D.L."/>
            <person name="Swayne D.E."/>
        </authorList>
    </citation>
    <scope>NUCLEOTIDE SEQUENCE</scope>
    <source>
        <strain evidence="5">NZ3</strain>
    </source>
</reference>
<name>A0A2R7Y2U0_9CREN</name>
<dbReference type="AlphaFoldDB" id="A0A2R7Y2U0"/>
<dbReference type="PANTHER" id="PTHR43423">
    <property type="entry name" value="ABC TRANSPORTER I FAMILY MEMBER 17"/>
    <property type="match status" value="1"/>
</dbReference>
<dbReference type="CDD" id="cd03260">
    <property type="entry name" value="ABC_PstB_phosphate_transporter"/>
    <property type="match status" value="1"/>
</dbReference>
<reference evidence="5" key="2">
    <citation type="journal article" date="2018" name="Syst. Appl. Microbiol.">
        <title>A new symbiotic nanoarchaeote (Candidatus Nanoclepta minutus) and its host (Zestosphaera tikiterensis gen. nov., sp. nov.) from a New Zealand hot spring.</title>
        <authorList>
            <person name="St John E."/>
            <person name="Liu Y."/>
            <person name="Podar M."/>
            <person name="Stott M.B."/>
            <person name="Meneghin J."/>
            <person name="Chen Z."/>
            <person name="Lagutin K."/>
            <person name="Mitchell K."/>
            <person name="Reysenbach A.L."/>
        </authorList>
    </citation>
    <scope>NUCLEOTIDE SEQUENCE [LARGE SCALE GENOMIC DNA]</scope>
    <source>
        <strain evidence="5">NZ3</strain>
    </source>
</reference>
<dbReference type="Pfam" id="PF00005">
    <property type="entry name" value="ABC_tran"/>
    <property type="match status" value="1"/>
</dbReference>
<sequence>MSRYVIEISNLTVSIKGKEILKKVDLEVPYNSIYVIMGPSGSGKSTLLRVINRLIELIPDARVQGIVKVFNIDVFDMDPYELRRHVVMVSQEPNPFPHLNIFDNVALPARLNGVVKSKNDLHELVRWALEKVMLWDEVKDRLKAYPHTLSGGQRQRLCLARALAIKPKVLLLDEPTANIDPENTLKIEESLKSLKDELTIVMVTHMPHQAARIADYVAFIYGGSVVEKGVAREVFMRPRNEVTNRFLRGAI</sequence>
<keyword evidence="3 5" id="KW-0067">ATP-binding</keyword>
<dbReference type="PROSITE" id="PS50893">
    <property type="entry name" value="ABC_TRANSPORTER_2"/>
    <property type="match status" value="1"/>
</dbReference>
<comment type="caution">
    <text evidence="5">The sequence shown here is derived from an EMBL/GenBank/DDBJ whole genome shotgun (WGS) entry which is preliminary data.</text>
</comment>
<keyword evidence="1" id="KW-0813">Transport</keyword>
<organism evidence="5 6">
    <name type="scientific">Zestosphaera tikiterensis</name>
    <dbReference type="NCBI Taxonomy" id="1973259"/>
    <lineage>
        <taxon>Archaea</taxon>
        <taxon>Thermoproteota</taxon>
        <taxon>Thermoprotei</taxon>
        <taxon>Desulfurococcales</taxon>
        <taxon>Desulfurococcaceae</taxon>
        <taxon>Zestosphaera</taxon>
    </lineage>
</organism>
<dbReference type="GO" id="GO:0005524">
    <property type="term" value="F:ATP binding"/>
    <property type="evidence" value="ECO:0007669"/>
    <property type="project" value="UniProtKB-KW"/>
</dbReference>
<accession>A0A2R7Y2U0</accession>
<proteinExistence type="predicted"/>
<dbReference type="PANTHER" id="PTHR43423:SF1">
    <property type="entry name" value="ABC TRANSPORTER I FAMILY MEMBER 17"/>
    <property type="match status" value="1"/>
</dbReference>
<evidence type="ECO:0000313" key="6">
    <source>
        <dbReference type="Proteomes" id="UP000244093"/>
    </source>
</evidence>
<dbReference type="GO" id="GO:0035435">
    <property type="term" value="P:phosphate ion transmembrane transport"/>
    <property type="evidence" value="ECO:0007669"/>
    <property type="project" value="InterPro"/>
</dbReference>
<keyword evidence="2" id="KW-0547">Nucleotide-binding</keyword>
<evidence type="ECO:0000256" key="1">
    <source>
        <dbReference type="ARBA" id="ARBA00022448"/>
    </source>
</evidence>
<gene>
    <name evidence="5" type="ORF">B7O98_08315</name>
</gene>
<dbReference type="InterPro" id="IPR003593">
    <property type="entry name" value="AAA+_ATPase"/>
</dbReference>
<dbReference type="InterPro" id="IPR027417">
    <property type="entry name" value="P-loop_NTPase"/>
</dbReference>
<evidence type="ECO:0000256" key="2">
    <source>
        <dbReference type="ARBA" id="ARBA00022741"/>
    </source>
</evidence>
<dbReference type="PROSITE" id="PS00211">
    <property type="entry name" value="ABC_TRANSPORTER_1"/>
    <property type="match status" value="1"/>
</dbReference>
<feature type="domain" description="ABC transporter" evidence="4">
    <location>
        <begin position="6"/>
        <end position="247"/>
    </location>
</feature>
<dbReference type="GO" id="GO:0005315">
    <property type="term" value="F:phosphate transmembrane transporter activity"/>
    <property type="evidence" value="ECO:0007669"/>
    <property type="project" value="InterPro"/>
</dbReference>
<dbReference type="Proteomes" id="UP000244093">
    <property type="component" value="Unassembled WGS sequence"/>
</dbReference>
<evidence type="ECO:0000259" key="4">
    <source>
        <dbReference type="PROSITE" id="PS50893"/>
    </source>
</evidence>
<dbReference type="GO" id="GO:0016887">
    <property type="term" value="F:ATP hydrolysis activity"/>
    <property type="evidence" value="ECO:0007669"/>
    <property type="project" value="InterPro"/>
</dbReference>
<dbReference type="InterPro" id="IPR003439">
    <property type="entry name" value="ABC_transporter-like_ATP-bd"/>
</dbReference>
<dbReference type="SMART" id="SM00382">
    <property type="entry name" value="AAA"/>
    <property type="match status" value="1"/>
</dbReference>
<dbReference type="GO" id="GO:0016020">
    <property type="term" value="C:membrane"/>
    <property type="evidence" value="ECO:0007669"/>
    <property type="project" value="InterPro"/>
</dbReference>
<dbReference type="Gene3D" id="3.40.50.300">
    <property type="entry name" value="P-loop containing nucleotide triphosphate hydrolases"/>
    <property type="match status" value="1"/>
</dbReference>
<dbReference type="SUPFAM" id="SSF52540">
    <property type="entry name" value="P-loop containing nucleoside triphosphate hydrolases"/>
    <property type="match status" value="1"/>
</dbReference>
<dbReference type="EMBL" id="NBVN01000006">
    <property type="protein sequence ID" value="PUA31793.1"/>
    <property type="molecule type" value="Genomic_DNA"/>
</dbReference>
<dbReference type="InterPro" id="IPR005670">
    <property type="entry name" value="PstB-like"/>
</dbReference>
<evidence type="ECO:0000313" key="5">
    <source>
        <dbReference type="EMBL" id="PUA31793.1"/>
    </source>
</evidence>